<evidence type="ECO:0000256" key="1">
    <source>
        <dbReference type="ARBA" id="ARBA00004141"/>
    </source>
</evidence>
<dbReference type="SUPFAM" id="SSF103473">
    <property type="entry name" value="MFS general substrate transporter"/>
    <property type="match status" value="1"/>
</dbReference>
<evidence type="ECO:0000259" key="3">
    <source>
        <dbReference type="PROSITE" id="PS50850"/>
    </source>
</evidence>
<name>A0A812IJ15_9DINO</name>
<feature type="non-terminal residue" evidence="4">
    <location>
        <position position="136"/>
    </location>
</feature>
<dbReference type="InterPro" id="IPR020846">
    <property type="entry name" value="MFS_dom"/>
</dbReference>
<dbReference type="AlphaFoldDB" id="A0A812IJ15"/>
<keyword evidence="5" id="KW-1185">Reference proteome</keyword>
<keyword evidence="2" id="KW-0812">Transmembrane</keyword>
<keyword evidence="2" id="KW-0472">Membrane</keyword>
<comment type="caution">
    <text evidence="4">The sequence shown here is derived from an EMBL/GenBank/DDBJ whole genome shotgun (WGS) entry which is preliminary data.</text>
</comment>
<sequence length="136" mass="14190">MGIPVGICCALISFSKSASHRIYLTAAGLVGCLGILGAALHAENPPVLMAAMLVTHMSGTLEYSVAMIFCEESFPTDIRASATGIVIFWGTLWSVVSPLLLTAVGEPGFLALAAVAFLCAIVCALPLQETHRAELK</sequence>
<dbReference type="InterPro" id="IPR036259">
    <property type="entry name" value="MFS_trans_sf"/>
</dbReference>
<evidence type="ECO:0000313" key="5">
    <source>
        <dbReference type="Proteomes" id="UP000604046"/>
    </source>
</evidence>
<feature type="domain" description="Major facilitator superfamily (MFS) profile" evidence="3">
    <location>
        <begin position="1"/>
        <end position="131"/>
    </location>
</feature>
<accession>A0A812IJ15</accession>
<feature type="transmembrane region" description="Helical" evidence="2">
    <location>
        <begin position="22"/>
        <end position="42"/>
    </location>
</feature>
<keyword evidence="2" id="KW-1133">Transmembrane helix</keyword>
<dbReference type="OrthoDB" id="6339427at2759"/>
<dbReference type="GO" id="GO:0016020">
    <property type="term" value="C:membrane"/>
    <property type="evidence" value="ECO:0007669"/>
    <property type="project" value="UniProtKB-SubCell"/>
</dbReference>
<dbReference type="Gene3D" id="1.20.1250.20">
    <property type="entry name" value="MFS general substrate transporter like domains"/>
    <property type="match status" value="1"/>
</dbReference>
<dbReference type="GO" id="GO:0022857">
    <property type="term" value="F:transmembrane transporter activity"/>
    <property type="evidence" value="ECO:0007669"/>
    <property type="project" value="InterPro"/>
</dbReference>
<reference evidence="4" key="1">
    <citation type="submission" date="2021-02" db="EMBL/GenBank/DDBJ databases">
        <authorList>
            <person name="Dougan E. K."/>
            <person name="Rhodes N."/>
            <person name="Thang M."/>
            <person name="Chan C."/>
        </authorList>
    </citation>
    <scope>NUCLEOTIDE SEQUENCE</scope>
</reference>
<comment type="subcellular location">
    <subcellularLocation>
        <location evidence="1">Membrane</location>
        <topology evidence="1">Multi-pass membrane protein</topology>
    </subcellularLocation>
</comment>
<protein>
    <submittedName>
        <fullName evidence="4">SLC22A1 protein</fullName>
    </submittedName>
</protein>
<feature type="transmembrane region" description="Helical" evidence="2">
    <location>
        <begin position="109"/>
        <end position="127"/>
    </location>
</feature>
<feature type="transmembrane region" description="Helical" evidence="2">
    <location>
        <begin position="48"/>
        <end position="70"/>
    </location>
</feature>
<evidence type="ECO:0000256" key="2">
    <source>
        <dbReference type="SAM" id="Phobius"/>
    </source>
</evidence>
<organism evidence="4 5">
    <name type="scientific">Symbiodinium natans</name>
    <dbReference type="NCBI Taxonomy" id="878477"/>
    <lineage>
        <taxon>Eukaryota</taxon>
        <taxon>Sar</taxon>
        <taxon>Alveolata</taxon>
        <taxon>Dinophyceae</taxon>
        <taxon>Suessiales</taxon>
        <taxon>Symbiodiniaceae</taxon>
        <taxon>Symbiodinium</taxon>
    </lineage>
</organism>
<dbReference type="EMBL" id="CAJNDS010000256">
    <property type="protein sequence ID" value="CAE7034639.1"/>
    <property type="molecule type" value="Genomic_DNA"/>
</dbReference>
<evidence type="ECO:0000313" key="4">
    <source>
        <dbReference type="EMBL" id="CAE7034639.1"/>
    </source>
</evidence>
<dbReference type="Proteomes" id="UP000604046">
    <property type="component" value="Unassembled WGS sequence"/>
</dbReference>
<feature type="transmembrane region" description="Helical" evidence="2">
    <location>
        <begin position="82"/>
        <end position="103"/>
    </location>
</feature>
<proteinExistence type="predicted"/>
<dbReference type="PROSITE" id="PS50850">
    <property type="entry name" value="MFS"/>
    <property type="match status" value="1"/>
</dbReference>
<gene>
    <name evidence="4" type="primary">SLC22A1</name>
    <name evidence="4" type="ORF">SNAT2548_LOCUS4154</name>
</gene>